<dbReference type="Gene3D" id="1.10.630.10">
    <property type="entry name" value="Cytochrome P450"/>
    <property type="match status" value="1"/>
</dbReference>
<evidence type="ECO:0000256" key="11">
    <source>
        <dbReference type="ARBA" id="ARBA00023033"/>
    </source>
</evidence>
<keyword evidence="12" id="KW-0472">Membrane</keyword>
<comment type="similarity">
    <text evidence="4 15">Belongs to the cytochrome P450 family.</text>
</comment>
<evidence type="ECO:0000256" key="9">
    <source>
        <dbReference type="ARBA" id="ARBA00023002"/>
    </source>
</evidence>
<evidence type="ECO:0000256" key="4">
    <source>
        <dbReference type="ARBA" id="ARBA00010617"/>
    </source>
</evidence>
<dbReference type="AlphaFoldDB" id="A0A6M2CSN3"/>
<proteinExistence type="inferred from homology"/>
<dbReference type="InterPro" id="IPR017972">
    <property type="entry name" value="Cyt_P450_CS"/>
</dbReference>
<keyword evidence="10 14" id="KW-0408">Iron</keyword>
<dbReference type="PANTHER" id="PTHR24302">
    <property type="entry name" value="CYTOCHROME P450 FAMILY 3"/>
    <property type="match status" value="1"/>
</dbReference>
<evidence type="ECO:0000256" key="14">
    <source>
        <dbReference type="PIRSR" id="PIRSR602401-1"/>
    </source>
</evidence>
<dbReference type="PRINTS" id="PR00463">
    <property type="entry name" value="EP450I"/>
</dbReference>
<dbReference type="InterPro" id="IPR001128">
    <property type="entry name" value="Cyt_P450"/>
</dbReference>
<keyword evidence="11 15" id="KW-0503">Monooxygenase</keyword>
<evidence type="ECO:0000256" key="13">
    <source>
        <dbReference type="ARBA" id="ARBA00043906"/>
    </source>
</evidence>
<reference evidence="16" key="1">
    <citation type="submission" date="2019-09" db="EMBL/GenBank/DDBJ databases">
        <title>Organ-specific transcriptomic study of the physiology of the cattle tick, Rhipicephalus microplus.</title>
        <authorList>
            <person name="Tirloni L."/>
            <person name="Braz G."/>
            <person name="Gandara A.C.P."/>
            <person name="Sabadin G.A."/>
            <person name="da Silva R.M."/>
            <person name="Guizzo M.G."/>
            <person name="Machado J.A."/>
            <person name="Costa E.P."/>
            <person name="Gomes H.F."/>
            <person name="Moraes J."/>
            <person name="Mota M.B.S."/>
            <person name="Mesquita R.D."/>
            <person name="Alvarenga P.H."/>
            <person name="Alves F."/>
            <person name="Seixas A."/>
            <person name="da Fonseca R.N."/>
            <person name="Fogaca A."/>
            <person name="Logullo C."/>
            <person name="Tanaka A."/>
            <person name="Daffre S."/>
            <person name="Termignoni C."/>
            <person name="Vaz I.S.Jr."/>
            <person name="Oliveira P.L."/>
            <person name="Ribeiro J.M."/>
        </authorList>
    </citation>
    <scope>NUCLEOTIDE SEQUENCE</scope>
    <source>
        <strain evidence="16">Porto Alegre</strain>
    </source>
</reference>
<evidence type="ECO:0000256" key="3">
    <source>
        <dbReference type="ARBA" id="ARBA00004406"/>
    </source>
</evidence>
<comment type="subcellular location">
    <subcellularLocation>
        <location evidence="3">Endoplasmic reticulum membrane</location>
        <topology evidence="3">Peripheral membrane protein</topology>
    </subcellularLocation>
    <subcellularLocation>
        <location evidence="2">Microsome membrane</location>
        <topology evidence="2">Peripheral membrane protein</topology>
    </subcellularLocation>
</comment>
<dbReference type="CDD" id="cd11055">
    <property type="entry name" value="CYP3A-like"/>
    <property type="match status" value="1"/>
</dbReference>
<feature type="binding site" description="axial binding residue" evidence="14">
    <location>
        <position position="495"/>
    </location>
    <ligand>
        <name>heme</name>
        <dbReference type="ChEBI" id="CHEBI:30413"/>
    </ligand>
    <ligandPart>
        <name>Fe</name>
        <dbReference type="ChEBI" id="CHEBI:18248"/>
    </ligandPart>
</feature>
<dbReference type="VEuPathDB" id="VectorBase:LOC119185481"/>
<keyword evidence="9 15" id="KW-0560">Oxidoreductase</keyword>
<dbReference type="PRINTS" id="PR00385">
    <property type="entry name" value="P450"/>
</dbReference>
<keyword evidence="6 14" id="KW-0479">Metal-binding</keyword>
<keyword evidence="7" id="KW-0256">Endoplasmic reticulum</keyword>
<evidence type="ECO:0000256" key="2">
    <source>
        <dbReference type="ARBA" id="ARBA00004174"/>
    </source>
</evidence>
<dbReference type="PANTHER" id="PTHR24302:SF15">
    <property type="entry name" value="FATTY-ACID PEROXYGENASE"/>
    <property type="match status" value="1"/>
</dbReference>
<keyword evidence="5 14" id="KW-0349">Heme</keyword>
<dbReference type="EMBL" id="GHWJ01003747">
    <property type="protein sequence ID" value="NOV36484.1"/>
    <property type="molecule type" value="Transcribed_RNA"/>
</dbReference>
<evidence type="ECO:0000256" key="1">
    <source>
        <dbReference type="ARBA" id="ARBA00001971"/>
    </source>
</evidence>
<dbReference type="InterPro" id="IPR036396">
    <property type="entry name" value="Cyt_P450_sf"/>
</dbReference>
<accession>A0A6M2CSN3</accession>
<evidence type="ECO:0000256" key="8">
    <source>
        <dbReference type="ARBA" id="ARBA00022848"/>
    </source>
</evidence>
<dbReference type="GO" id="GO:0016705">
    <property type="term" value="F:oxidoreductase activity, acting on paired donors, with incorporation or reduction of molecular oxygen"/>
    <property type="evidence" value="ECO:0007669"/>
    <property type="project" value="InterPro"/>
</dbReference>
<dbReference type="OrthoDB" id="6428965at2759"/>
<comment type="cofactor">
    <cofactor evidence="1 14">
        <name>heme</name>
        <dbReference type="ChEBI" id="CHEBI:30413"/>
    </cofactor>
</comment>
<name>A0A6M2CSN3_RHIMP</name>
<dbReference type="SUPFAM" id="SSF48264">
    <property type="entry name" value="Cytochrome P450"/>
    <property type="match status" value="1"/>
</dbReference>
<sequence>MAALFGIPDWVVLLCTLAVLFYLCFRYSRTPKISVNFHNGDLFVVALENKFRWVSRYKNHWKKQNVPHESYALLFGPMLRITQKPFHELDLERYKKYGRVYGMFESGKPSLFVAEPELLKQILLKDFLVLPNRRTVNFFEPLFDYMLSVIPYPRWKTIRKYYSPVFTSGKIRKMEHQIEACTKSTMSHLQKAAEEERDVELGHFFGNFSLDLIARYAFGTCLDSHSDKTNDFVTYAKKVFGTDFSVSLIVYFLLPGVAKFFRMKLYNPATLGYFRSLCQRVIKGRLDSKIRQDDFLQQMIDSQQGKWVGDSLKETTDAEEKIFDVDSKLVDSEEVPSNALSEDEAMAQCFMFLVAGQQTTSSVVAFTLYMLALNPEVQEKLREEVDLCVAKHGEHPAMEVVAKLEYLHGVISEILRMFPPASRLERETTKDYALGDTGIRVPKGCIVAVPLYAMHHDPEYFPDPHEFRPERFIGENATNIRPYTYLPFGAGPRNCVGMRLGLQASKMAVFHSVRIARFVRTDKTKVPLDFFKGYGVISSSDITVGVRKRAATNK</sequence>
<dbReference type="GO" id="GO:0005789">
    <property type="term" value="C:endoplasmic reticulum membrane"/>
    <property type="evidence" value="ECO:0007669"/>
    <property type="project" value="UniProtKB-SubCell"/>
</dbReference>
<evidence type="ECO:0000256" key="15">
    <source>
        <dbReference type="RuleBase" id="RU000461"/>
    </source>
</evidence>
<dbReference type="InterPro" id="IPR050705">
    <property type="entry name" value="Cytochrome_P450_3A"/>
</dbReference>
<evidence type="ECO:0000313" key="16">
    <source>
        <dbReference type="EMBL" id="NOV36484.1"/>
    </source>
</evidence>
<dbReference type="GO" id="GO:0020037">
    <property type="term" value="F:heme binding"/>
    <property type="evidence" value="ECO:0007669"/>
    <property type="project" value="InterPro"/>
</dbReference>
<dbReference type="GO" id="GO:0008395">
    <property type="term" value="F:steroid hydroxylase activity"/>
    <property type="evidence" value="ECO:0007669"/>
    <property type="project" value="TreeGrafter"/>
</dbReference>
<evidence type="ECO:0000256" key="12">
    <source>
        <dbReference type="ARBA" id="ARBA00023136"/>
    </source>
</evidence>
<dbReference type="VEuPathDB" id="VectorBase:LOC119172771"/>
<protein>
    <submittedName>
        <fullName evidence="16">Putative cytochrome</fullName>
    </submittedName>
</protein>
<evidence type="ECO:0000256" key="6">
    <source>
        <dbReference type="ARBA" id="ARBA00022723"/>
    </source>
</evidence>
<dbReference type="PROSITE" id="PS00086">
    <property type="entry name" value="CYTOCHROME_P450"/>
    <property type="match status" value="1"/>
</dbReference>
<keyword evidence="8" id="KW-0492">Microsome</keyword>
<organism evidence="16">
    <name type="scientific">Rhipicephalus microplus</name>
    <name type="common">Cattle tick</name>
    <name type="synonym">Boophilus microplus</name>
    <dbReference type="NCBI Taxonomy" id="6941"/>
    <lineage>
        <taxon>Eukaryota</taxon>
        <taxon>Metazoa</taxon>
        <taxon>Ecdysozoa</taxon>
        <taxon>Arthropoda</taxon>
        <taxon>Chelicerata</taxon>
        <taxon>Arachnida</taxon>
        <taxon>Acari</taxon>
        <taxon>Parasitiformes</taxon>
        <taxon>Ixodida</taxon>
        <taxon>Ixodoidea</taxon>
        <taxon>Ixodidae</taxon>
        <taxon>Rhipicephalinae</taxon>
        <taxon>Rhipicephalus</taxon>
        <taxon>Boophilus</taxon>
    </lineage>
</organism>
<evidence type="ECO:0000256" key="7">
    <source>
        <dbReference type="ARBA" id="ARBA00022824"/>
    </source>
</evidence>
<dbReference type="GO" id="GO:0005506">
    <property type="term" value="F:iron ion binding"/>
    <property type="evidence" value="ECO:0007669"/>
    <property type="project" value="InterPro"/>
</dbReference>
<dbReference type="InterPro" id="IPR002401">
    <property type="entry name" value="Cyt_P450_E_grp-I"/>
</dbReference>
<dbReference type="FunFam" id="1.10.630.10:FF:000042">
    <property type="entry name" value="Cytochrome P450"/>
    <property type="match status" value="1"/>
</dbReference>
<comment type="function">
    <text evidence="13">Cytochromes P450 are a group of heme-thiolate monooxygenases. They oxidize a variety of structurally unrelated compounds, including steroids, fatty acids, and xenobiotics.</text>
</comment>
<evidence type="ECO:0000256" key="10">
    <source>
        <dbReference type="ARBA" id="ARBA00023004"/>
    </source>
</evidence>
<evidence type="ECO:0000256" key="5">
    <source>
        <dbReference type="ARBA" id="ARBA00022617"/>
    </source>
</evidence>
<dbReference type="Pfam" id="PF00067">
    <property type="entry name" value="p450"/>
    <property type="match status" value="1"/>
</dbReference>